<feature type="region of interest" description="Disordered" evidence="1">
    <location>
        <begin position="202"/>
        <end position="388"/>
    </location>
</feature>
<evidence type="ECO:0000313" key="2">
    <source>
        <dbReference type="EMBL" id="CAA9411656.1"/>
    </source>
</evidence>
<gene>
    <name evidence="2" type="ORF">AVDCRST_MAG06-2923</name>
</gene>
<dbReference type="EMBL" id="CADCUP010000192">
    <property type="protein sequence ID" value="CAA9411656.1"/>
    <property type="molecule type" value="Genomic_DNA"/>
</dbReference>
<dbReference type="AlphaFoldDB" id="A0A6J4PDN6"/>
<evidence type="ECO:0000256" key="1">
    <source>
        <dbReference type="SAM" id="MobiDB-lite"/>
    </source>
</evidence>
<feature type="compositionally biased region" description="Basic residues" evidence="1">
    <location>
        <begin position="69"/>
        <end position="92"/>
    </location>
</feature>
<feature type="compositionally biased region" description="Basic and acidic residues" evidence="1">
    <location>
        <begin position="367"/>
        <end position="388"/>
    </location>
</feature>
<feature type="compositionally biased region" description="Basic residues" evidence="1">
    <location>
        <begin position="258"/>
        <end position="269"/>
    </location>
</feature>
<feature type="non-terminal residue" evidence="2">
    <location>
        <position position="388"/>
    </location>
</feature>
<accession>A0A6J4PDN6</accession>
<sequence>ARLHRGVRTLHPAVHRPPAGAGLEPRGRAGGRGPPAAGGAPGPGGRGLRRRTVAQPAGVGPRDVVHLAARGRGRPRRARVVRRRTGARHAIPRRLDVQVGPRPPGGPGGPGGCPDAGRPRGRARPRPLRQRVRRHHGRGPPHHDLGRRLGRGPPRPREPGLAAPGMLRRTGGLPRAAGLGAAGGGTRDALRLLHRRLAGPGLGARARDRARVRRRPDPALARPGLHPRRRHGGRRRRGGPGRGRPGRHGAGLGEGRPAGRRGAQRHGRAAARPGLGRGGRAAGVPLPGGGAPAEQHHHPRRLRLPLVADGRRGSPGHRRRQPWPAGRGRPAYGLGRGQDLPVALRRPLGRPPAPRPQLPRAARPPRRRGDLRDPARRTSRQTEGEAPM</sequence>
<organism evidence="2">
    <name type="scientific">uncultured Nocardioides sp</name>
    <dbReference type="NCBI Taxonomy" id="198441"/>
    <lineage>
        <taxon>Bacteria</taxon>
        <taxon>Bacillati</taxon>
        <taxon>Actinomycetota</taxon>
        <taxon>Actinomycetes</taxon>
        <taxon>Propionibacteriales</taxon>
        <taxon>Nocardioidaceae</taxon>
        <taxon>Nocardioides</taxon>
        <taxon>environmental samples</taxon>
    </lineage>
</organism>
<feature type="compositionally biased region" description="Low complexity" evidence="1">
    <location>
        <begin position="159"/>
        <end position="179"/>
    </location>
</feature>
<feature type="non-terminal residue" evidence="2">
    <location>
        <position position="1"/>
    </location>
</feature>
<proteinExistence type="predicted"/>
<name>A0A6J4PDN6_9ACTN</name>
<feature type="compositionally biased region" description="Basic residues" evidence="1">
    <location>
        <begin position="225"/>
        <end position="247"/>
    </location>
</feature>
<feature type="compositionally biased region" description="Basic residues" evidence="1">
    <location>
        <begin position="119"/>
        <end position="140"/>
    </location>
</feature>
<feature type="region of interest" description="Disordered" evidence="1">
    <location>
        <begin position="1"/>
        <end position="184"/>
    </location>
</feature>
<reference evidence="2" key="1">
    <citation type="submission" date="2020-02" db="EMBL/GenBank/DDBJ databases">
        <authorList>
            <person name="Meier V. D."/>
        </authorList>
    </citation>
    <scope>NUCLEOTIDE SEQUENCE</scope>
    <source>
        <strain evidence="2">AVDCRST_MAG06</strain>
    </source>
</reference>
<protein>
    <submittedName>
        <fullName evidence="2">Uncharacterized protein</fullName>
    </submittedName>
</protein>
<feature type="compositionally biased region" description="Gly residues" evidence="1">
    <location>
        <begin position="275"/>
        <end position="291"/>
    </location>
</feature>